<gene>
    <name evidence="1" type="ORF">BI308_09255</name>
</gene>
<protein>
    <submittedName>
        <fullName evidence="1">Uncharacterized protein</fullName>
    </submittedName>
</protein>
<proteinExistence type="predicted"/>
<organism evidence="1 2">
    <name type="scientific">Roseofilum reptotaenium AO1-A</name>
    <dbReference type="NCBI Taxonomy" id="1925591"/>
    <lineage>
        <taxon>Bacteria</taxon>
        <taxon>Bacillati</taxon>
        <taxon>Cyanobacteriota</taxon>
        <taxon>Cyanophyceae</taxon>
        <taxon>Desertifilales</taxon>
        <taxon>Desertifilaceae</taxon>
        <taxon>Roseofilum</taxon>
    </lineage>
</organism>
<dbReference type="EMBL" id="MLAW01000012">
    <property type="protein sequence ID" value="OJJ25911.1"/>
    <property type="molecule type" value="Genomic_DNA"/>
</dbReference>
<reference evidence="1" key="1">
    <citation type="submission" date="2016-10" db="EMBL/GenBank/DDBJ databases">
        <title>CRISPR-Cas defence system in Roseofilum reptotaenium: evidence of a bacteriophage-cyanobacterium arms race in the coral black band disease.</title>
        <authorList>
            <person name="Buerger P."/>
            <person name="Wood-Charlson E.M."/>
            <person name="Weynberg K.D."/>
            <person name="Willis B."/>
            <person name="Van Oppen M.J."/>
        </authorList>
    </citation>
    <scope>NUCLEOTIDE SEQUENCE [LARGE SCALE GENOMIC DNA]</scope>
    <source>
        <strain evidence="1">AO1-A</strain>
    </source>
</reference>
<dbReference type="AlphaFoldDB" id="A0A1L9QTA5"/>
<accession>A0A1L9QTA5</accession>
<evidence type="ECO:0000313" key="1">
    <source>
        <dbReference type="EMBL" id="OJJ25911.1"/>
    </source>
</evidence>
<sequence>MAFQTYYLIRSQNDGQYITARLGDQNYLLLFQQDFEAYSYLNTHAPDVAHQFAVESLVGSQLNALLNRWGYRGIGLVQDPLIPRVEFMARESSLDN</sequence>
<dbReference type="Proteomes" id="UP000183940">
    <property type="component" value="Unassembled WGS sequence"/>
</dbReference>
<evidence type="ECO:0000313" key="2">
    <source>
        <dbReference type="Proteomes" id="UP000183940"/>
    </source>
</evidence>
<name>A0A1L9QTA5_9CYAN</name>
<dbReference type="STRING" id="1925591.BI308_09255"/>
<comment type="caution">
    <text evidence="1">The sequence shown here is derived from an EMBL/GenBank/DDBJ whole genome shotgun (WGS) entry which is preliminary data.</text>
</comment>
<keyword evidence="2" id="KW-1185">Reference proteome</keyword>